<dbReference type="CTD" id="38651"/>
<dbReference type="Proteomes" id="UP000515158">
    <property type="component" value="Unplaced"/>
</dbReference>
<evidence type="ECO:0000259" key="1">
    <source>
        <dbReference type="PROSITE" id="PS50191"/>
    </source>
</evidence>
<dbReference type="GO" id="GO:1902936">
    <property type="term" value="F:phosphatidylinositol bisphosphate binding"/>
    <property type="evidence" value="ECO:0007669"/>
    <property type="project" value="TreeGrafter"/>
</dbReference>
<keyword evidence="2" id="KW-1185">Reference proteome</keyword>
<dbReference type="Gene3D" id="1.10.8.20">
    <property type="entry name" value="N-terminal domain of phosphatidylinositol transfer protein sec14p"/>
    <property type="match status" value="1"/>
</dbReference>
<dbReference type="PANTHER" id="PTHR10174:SF120">
    <property type="entry name" value="CELLULAR RETINALDEHYDE BINDING PROTEIN"/>
    <property type="match status" value="1"/>
</dbReference>
<evidence type="ECO:0000313" key="2">
    <source>
        <dbReference type="Proteomes" id="UP000515158"/>
    </source>
</evidence>
<dbReference type="InterPro" id="IPR001251">
    <property type="entry name" value="CRAL-TRIO_dom"/>
</dbReference>
<dbReference type="GeneID" id="117640200"/>
<dbReference type="SUPFAM" id="SSF52087">
    <property type="entry name" value="CRAL/TRIO domain"/>
    <property type="match status" value="1"/>
</dbReference>
<dbReference type="Gene3D" id="3.40.525.10">
    <property type="entry name" value="CRAL-TRIO lipid binding domain"/>
    <property type="match status" value="1"/>
</dbReference>
<dbReference type="CDD" id="cd00170">
    <property type="entry name" value="SEC14"/>
    <property type="match status" value="1"/>
</dbReference>
<reference evidence="3" key="1">
    <citation type="submission" date="2025-08" db="UniProtKB">
        <authorList>
            <consortium name="RefSeq"/>
        </authorList>
    </citation>
    <scope>IDENTIFICATION</scope>
    <source>
        <tissue evidence="3">Total insect</tissue>
    </source>
</reference>
<dbReference type="InterPro" id="IPR036273">
    <property type="entry name" value="CRAL/TRIO_N_dom_sf"/>
</dbReference>
<dbReference type="OrthoDB" id="1434354at2759"/>
<dbReference type="SMART" id="SM01100">
    <property type="entry name" value="CRAL_TRIO_N"/>
    <property type="match status" value="1"/>
</dbReference>
<dbReference type="PROSITE" id="PS50191">
    <property type="entry name" value="CRAL_TRIO"/>
    <property type="match status" value="1"/>
</dbReference>
<protein>
    <submittedName>
        <fullName evidence="3">Clavesin-2 isoform X1</fullName>
    </submittedName>
</protein>
<dbReference type="KEGG" id="tpal:117640200"/>
<dbReference type="AlphaFoldDB" id="A0A6P8Y8I0"/>
<dbReference type="InParanoid" id="A0A6P8Y8I0"/>
<dbReference type="PANTHER" id="PTHR10174">
    <property type="entry name" value="ALPHA-TOCOPHEROL TRANSFER PROTEIN-RELATED"/>
    <property type="match status" value="1"/>
</dbReference>
<organism evidence="3">
    <name type="scientific">Thrips palmi</name>
    <name type="common">Melon thrips</name>
    <dbReference type="NCBI Taxonomy" id="161013"/>
    <lineage>
        <taxon>Eukaryota</taxon>
        <taxon>Metazoa</taxon>
        <taxon>Ecdysozoa</taxon>
        <taxon>Arthropoda</taxon>
        <taxon>Hexapoda</taxon>
        <taxon>Insecta</taxon>
        <taxon>Pterygota</taxon>
        <taxon>Neoptera</taxon>
        <taxon>Paraneoptera</taxon>
        <taxon>Thysanoptera</taxon>
        <taxon>Terebrantia</taxon>
        <taxon>Thripoidea</taxon>
        <taxon>Thripidae</taxon>
        <taxon>Thrips</taxon>
    </lineage>
</organism>
<name>A0A6P8Y8I0_THRPL</name>
<dbReference type="RefSeq" id="XP_034232406.1">
    <property type="nucleotide sequence ID" value="XM_034376515.1"/>
</dbReference>
<proteinExistence type="predicted"/>
<dbReference type="InterPro" id="IPR011074">
    <property type="entry name" value="CRAL/TRIO_N_dom"/>
</dbReference>
<gene>
    <name evidence="3" type="primary">LOC117640200</name>
</gene>
<evidence type="ECO:0000313" key="3">
    <source>
        <dbReference type="RefSeq" id="XP_034232406.1"/>
    </source>
</evidence>
<feature type="domain" description="CRAL-TRIO" evidence="1">
    <location>
        <begin position="110"/>
        <end position="293"/>
    </location>
</feature>
<dbReference type="SMART" id="SM00516">
    <property type="entry name" value="SEC14"/>
    <property type="match status" value="1"/>
</dbReference>
<dbReference type="GO" id="GO:0016020">
    <property type="term" value="C:membrane"/>
    <property type="evidence" value="ECO:0007669"/>
    <property type="project" value="TreeGrafter"/>
</dbReference>
<sequence length="352" mass="39592">MPSTAASGKAEAAAALGAALGTTAELSDRALAVAKAELREDRSTREQALQQFRDWIAKNQDLQNCRTDASFLLRFLRVKKFSLPMAQQTLLKYLNMRQTFEHLIFDLDPSIPSVDALITSGYLFASPIRDAKGRRVIIALGGKMDPSRFTNVDMAKVHCITYETLMDDEENQVMGFTHFADLEGLSPSCVTMWSPTEFAHCLRWGEVAAPGRPRPHALTGDVALQQSLPMRHKEVHFLNLPTPLKYVYDFARNRFSQKIRSRFLIHSTRDALHKHLDKKCLPREYGGDMPMAQMIDLWKEEIASKQKRIMSLDDMKLLSDQGIVTRKTTNPAGSTCTGVSTITGSFRRLEVD</sequence>
<dbReference type="InterPro" id="IPR036865">
    <property type="entry name" value="CRAL-TRIO_dom_sf"/>
</dbReference>
<dbReference type="Pfam" id="PF00650">
    <property type="entry name" value="CRAL_TRIO"/>
    <property type="match status" value="2"/>
</dbReference>
<dbReference type="SUPFAM" id="SSF46938">
    <property type="entry name" value="CRAL/TRIO N-terminal domain"/>
    <property type="match status" value="1"/>
</dbReference>
<dbReference type="FunCoup" id="A0A6P8Y8I0">
    <property type="interactions" value="49"/>
</dbReference>
<accession>A0A6P8Y8I0</accession>